<reference evidence="1" key="1">
    <citation type="journal article" date="2022" name="ISME J.">
        <title>Identification of active gaseous-alkane degraders at natural gas seeps.</title>
        <authorList>
            <person name="Farhan Ul Haque M."/>
            <person name="Hernandez M."/>
            <person name="Crombie A.T."/>
            <person name="Murrell J.C."/>
        </authorList>
    </citation>
    <scope>NUCLEOTIDE SEQUENCE</scope>
    <source>
        <strain evidence="1">PC2</strain>
    </source>
</reference>
<proteinExistence type="predicted"/>
<evidence type="ECO:0000313" key="1">
    <source>
        <dbReference type="EMBL" id="MCI4683215.1"/>
    </source>
</evidence>
<accession>A0ABS9Z6B7</accession>
<evidence type="ECO:0000313" key="2">
    <source>
        <dbReference type="Proteomes" id="UP001139104"/>
    </source>
</evidence>
<protein>
    <submittedName>
        <fullName evidence="1">Uncharacterized protein</fullName>
    </submittedName>
</protein>
<sequence>MKLTGILAEIAVAAGEEAAMSLARAHGGTRVYMPGILTLQKCAEDGHWLARLVGLDAARKIAAACAGARGLHIEIPFGPAARDKELRREIWRLLDEGKSARTIVRTLGCTDRTVRVAKLARKMSQTREGNSEKDRNL</sequence>
<dbReference type="RefSeq" id="WP_243067177.1">
    <property type="nucleotide sequence ID" value="NZ_JAIVFK010000048.1"/>
</dbReference>
<organism evidence="1 2">
    <name type="scientific">Candidatus Rhodoblastus alkanivorans</name>
    <dbReference type="NCBI Taxonomy" id="2954117"/>
    <lineage>
        <taxon>Bacteria</taxon>
        <taxon>Pseudomonadati</taxon>
        <taxon>Pseudomonadota</taxon>
        <taxon>Alphaproteobacteria</taxon>
        <taxon>Hyphomicrobiales</taxon>
        <taxon>Rhodoblastaceae</taxon>
        <taxon>Rhodoblastus</taxon>
    </lineage>
</organism>
<dbReference type="EMBL" id="JAIVFP010000001">
    <property type="protein sequence ID" value="MCI4683215.1"/>
    <property type="molecule type" value="Genomic_DNA"/>
</dbReference>
<dbReference type="Proteomes" id="UP001139104">
    <property type="component" value="Unassembled WGS sequence"/>
</dbReference>
<gene>
    <name evidence="1" type="ORF">K2U94_10615</name>
</gene>
<keyword evidence="2" id="KW-1185">Reference proteome</keyword>
<name>A0ABS9Z6B7_9HYPH</name>
<comment type="caution">
    <text evidence="1">The sequence shown here is derived from an EMBL/GenBank/DDBJ whole genome shotgun (WGS) entry which is preliminary data.</text>
</comment>